<proteinExistence type="predicted"/>
<sequence length="62" mass="7309">MASPRNAIPDRQRPGYRLTSTKPMPFHPRALFHRSERHEGVRRIHLYALRLVYGMARGAVRR</sequence>
<protein>
    <submittedName>
        <fullName evidence="2">Uncharacterized protein</fullName>
    </submittedName>
</protein>
<evidence type="ECO:0000256" key="1">
    <source>
        <dbReference type="SAM" id="MobiDB-lite"/>
    </source>
</evidence>
<organism evidence="2 3">
    <name type="scientific">Hymenobacter artigasi</name>
    <dbReference type="NCBI Taxonomy" id="2719616"/>
    <lineage>
        <taxon>Bacteria</taxon>
        <taxon>Pseudomonadati</taxon>
        <taxon>Bacteroidota</taxon>
        <taxon>Cytophagia</taxon>
        <taxon>Cytophagales</taxon>
        <taxon>Hymenobacteraceae</taxon>
        <taxon>Hymenobacter</taxon>
    </lineage>
</organism>
<accession>A0ABX1HGK3</accession>
<keyword evidence="3" id="KW-1185">Reference proteome</keyword>
<feature type="region of interest" description="Disordered" evidence="1">
    <location>
        <begin position="1"/>
        <end position="27"/>
    </location>
</feature>
<gene>
    <name evidence="2" type="ORF">HBN54_000794</name>
</gene>
<evidence type="ECO:0000313" key="2">
    <source>
        <dbReference type="EMBL" id="NKI88207.1"/>
    </source>
</evidence>
<comment type="caution">
    <text evidence="2">The sequence shown here is derived from an EMBL/GenBank/DDBJ whole genome shotgun (WGS) entry which is preliminary data.</text>
</comment>
<dbReference type="EMBL" id="JAAVTK010000002">
    <property type="protein sequence ID" value="NKI88207.1"/>
    <property type="molecule type" value="Genomic_DNA"/>
</dbReference>
<name>A0ABX1HGK3_9BACT</name>
<reference evidence="2 3" key="1">
    <citation type="submission" date="2020-03" db="EMBL/GenBank/DDBJ databases">
        <title>Genomic Encyclopedia of Type Strains, Phase IV (KMG-V): Genome sequencing to study the core and pangenomes of soil and plant-associated prokaryotes.</title>
        <authorList>
            <person name="Whitman W."/>
        </authorList>
    </citation>
    <scope>NUCLEOTIDE SEQUENCE [LARGE SCALE GENOMIC DNA]</scope>
    <source>
        <strain evidence="2 3">1B</strain>
    </source>
</reference>
<evidence type="ECO:0000313" key="3">
    <source>
        <dbReference type="Proteomes" id="UP000717634"/>
    </source>
</evidence>
<dbReference type="Proteomes" id="UP000717634">
    <property type="component" value="Unassembled WGS sequence"/>
</dbReference>